<dbReference type="PANTHER" id="PTHR47017">
    <property type="entry name" value="ACYL-COA"/>
    <property type="match status" value="1"/>
</dbReference>
<feature type="non-terminal residue" evidence="1">
    <location>
        <position position="1"/>
    </location>
</feature>
<proteinExistence type="predicted"/>
<dbReference type="Gene3D" id="3.40.630.30">
    <property type="match status" value="1"/>
</dbReference>
<dbReference type="Proteomes" id="UP000218327">
    <property type="component" value="Unassembled WGS sequence"/>
</dbReference>
<organism evidence="1 2">
    <name type="scientific">SAR86 cluster bacterium</name>
    <dbReference type="NCBI Taxonomy" id="2030880"/>
    <lineage>
        <taxon>Bacteria</taxon>
        <taxon>Pseudomonadati</taxon>
        <taxon>Pseudomonadota</taxon>
        <taxon>Gammaproteobacteria</taxon>
        <taxon>SAR86 cluster</taxon>
    </lineage>
</organism>
<comment type="caution">
    <text evidence="1">The sequence shown here is derived from an EMBL/GenBank/DDBJ whole genome shotgun (WGS) entry which is preliminary data.</text>
</comment>
<dbReference type="GO" id="GO:0016740">
    <property type="term" value="F:transferase activity"/>
    <property type="evidence" value="ECO:0007669"/>
    <property type="project" value="UniProtKB-KW"/>
</dbReference>
<evidence type="ECO:0000313" key="2">
    <source>
        <dbReference type="Proteomes" id="UP000218327"/>
    </source>
</evidence>
<sequence length="252" mass="29526">EKAESIGASSWHILFPKPQEHDEFEQLGIASRIGSQFHWFNKGYTSFDDFLDTLNSRKRKSIRKERQKVKDQNITFKITEGENIDEQQWQHFIQFYESTYMMRGMQGYLNKEFFQTLSQTMPEQLFMITAVQDTQDIAAALFFKSSDQLFGRYWGSAADYQFLHFETCYYQGQDYCIEHGLKLFDSGAQGEHKIQRGFEPIVTHSNHWIGNEAFAGAIGNFLKEEKEHTRKYIKQASLLLPYKVSVSSMLEK</sequence>
<protein>
    <submittedName>
        <fullName evidence="1">GNAT family N-acetyltransferase</fullName>
    </submittedName>
</protein>
<dbReference type="AlphaFoldDB" id="A0A2A5AMF2"/>
<dbReference type="PANTHER" id="PTHR47017:SF1">
    <property type="entry name" value="ACYL-COA"/>
    <property type="match status" value="1"/>
</dbReference>
<keyword evidence="1" id="KW-0808">Transferase</keyword>
<dbReference type="InterPro" id="IPR016181">
    <property type="entry name" value="Acyl_CoA_acyltransferase"/>
</dbReference>
<evidence type="ECO:0000313" key="1">
    <source>
        <dbReference type="EMBL" id="PCJ20271.1"/>
    </source>
</evidence>
<dbReference type="SUPFAM" id="SSF55729">
    <property type="entry name" value="Acyl-CoA N-acyltransferases (Nat)"/>
    <property type="match status" value="1"/>
</dbReference>
<dbReference type="Pfam" id="PF04339">
    <property type="entry name" value="FemAB_like"/>
    <property type="match status" value="1"/>
</dbReference>
<gene>
    <name evidence="1" type="ORF">COA96_15890</name>
</gene>
<dbReference type="InterPro" id="IPR007434">
    <property type="entry name" value="FemAB-like"/>
</dbReference>
<reference evidence="2" key="1">
    <citation type="submission" date="2017-08" db="EMBL/GenBank/DDBJ databases">
        <title>A dynamic microbial community with high functional redundancy inhabits the cold, oxic subseafloor aquifer.</title>
        <authorList>
            <person name="Tully B.J."/>
            <person name="Wheat C.G."/>
            <person name="Glazer B.T."/>
            <person name="Huber J.A."/>
        </authorList>
    </citation>
    <scope>NUCLEOTIDE SEQUENCE [LARGE SCALE GENOMIC DNA]</scope>
</reference>
<accession>A0A2A5AMF2</accession>
<name>A0A2A5AMF2_9GAMM</name>
<dbReference type="EMBL" id="NVVJ01000080">
    <property type="protein sequence ID" value="PCJ20271.1"/>
    <property type="molecule type" value="Genomic_DNA"/>
</dbReference>